<comment type="caution">
    <text evidence="2">The sequence shown here is derived from an EMBL/GenBank/DDBJ whole genome shotgun (WGS) entry which is preliminary data.</text>
</comment>
<keyword evidence="1" id="KW-0732">Signal</keyword>
<evidence type="ECO:0000313" key="3">
    <source>
        <dbReference type="Proteomes" id="UP001560573"/>
    </source>
</evidence>
<sequence>MKQIISTIFALLLLCTVKAQDVFITKGKIEYEKKINLHKTIDGMADGEDRAWLESFKKVTPQTYTAYFDLSFNDDKTLYKPGRDVTPPQRVNDWLVGPANENIVYSDLDKHQNIALKKVYDNTFLIDDSIRNINWRITMDTRTIAGFECRKAVGIIMDSVYVIAFYTDQIIPSGGPESFTGLPGMILGIAIPRLNTTWFATKLELIDVKPESLVAPKKGKKITNKELQVQLKEAMKDWGKNGTRNAWLSGI</sequence>
<dbReference type="Proteomes" id="UP001560573">
    <property type="component" value="Unassembled WGS sequence"/>
</dbReference>
<proteinExistence type="predicted"/>
<reference evidence="2 3" key="1">
    <citation type="submission" date="2023-07" db="EMBL/GenBank/DDBJ databases">
        <authorList>
            <person name="Lian W.-H."/>
        </authorList>
    </citation>
    <scope>NUCLEOTIDE SEQUENCE [LARGE SCALE GENOMIC DNA]</scope>
    <source>
        <strain evidence="2 3">SYSU DXS3180</strain>
    </source>
</reference>
<organism evidence="2 3">
    <name type="scientific">Danxiaibacter flavus</name>
    <dbReference type="NCBI Taxonomy" id="3049108"/>
    <lineage>
        <taxon>Bacteria</taxon>
        <taxon>Pseudomonadati</taxon>
        <taxon>Bacteroidota</taxon>
        <taxon>Chitinophagia</taxon>
        <taxon>Chitinophagales</taxon>
        <taxon>Chitinophagaceae</taxon>
        <taxon>Danxiaibacter</taxon>
    </lineage>
</organism>
<evidence type="ECO:0000313" key="2">
    <source>
        <dbReference type="EMBL" id="MEX6686743.1"/>
    </source>
</evidence>
<dbReference type="RefSeq" id="WP_369328139.1">
    <property type="nucleotide sequence ID" value="NZ_JAULBC010000001.1"/>
</dbReference>
<protein>
    <submittedName>
        <fullName evidence="2">GLPGLI family protein</fullName>
    </submittedName>
</protein>
<evidence type="ECO:0000256" key="1">
    <source>
        <dbReference type="SAM" id="SignalP"/>
    </source>
</evidence>
<gene>
    <name evidence="2" type="ORF">QTN47_04515</name>
</gene>
<feature type="signal peptide" evidence="1">
    <location>
        <begin position="1"/>
        <end position="19"/>
    </location>
</feature>
<dbReference type="InterPro" id="IPR005901">
    <property type="entry name" value="GLPGLI"/>
</dbReference>
<name>A0ABV3ZA67_9BACT</name>
<dbReference type="EMBL" id="JAULBC010000001">
    <property type="protein sequence ID" value="MEX6686743.1"/>
    <property type="molecule type" value="Genomic_DNA"/>
</dbReference>
<dbReference type="NCBIfam" id="TIGR01200">
    <property type="entry name" value="GLPGLI"/>
    <property type="match status" value="1"/>
</dbReference>
<dbReference type="Pfam" id="PF22252">
    <property type="entry name" value="PNGase_F-II_N"/>
    <property type="match status" value="1"/>
</dbReference>
<accession>A0ABV3ZA67</accession>
<feature type="chain" id="PRO_5045571777" evidence="1">
    <location>
        <begin position="20"/>
        <end position="251"/>
    </location>
</feature>
<keyword evidence="3" id="KW-1185">Reference proteome</keyword>